<dbReference type="CDD" id="cd01335">
    <property type="entry name" value="Radical_SAM"/>
    <property type="match status" value="1"/>
</dbReference>
<dbReference type="InterPro" id="IPR005839">
    <property type="entry name" value="Methylthiotransferase"/>
</dbReference>
<dbReference type="FunFam" id="3.80.30.20:FF:000001">
    <property type="entry name" value="tRNA-2-methylthio-N(6)-dimethylallyladenosine synthase 2"/>
    <property type="match status" value="1"/>
</dbReference>
<dbReference type="PANTHER" id="PTHR43837">
    <property type="entry name" value="RIBOSOMAL PROTEIN S12 METHYLTHIOTRANSFERASE RIMO"/>
    <property type="match status" value="1"/>
</dbReference>
<dbReference type="AlphaFoldDB" id="A0A645C1B1"/>
<evidence type="ECO:0000313" key="11">
    <source>
        <dbReference type="EMBL" id="MPM71118.1"/>
    </source>
</evidence>
<dbReference type="SMART" id="SM00729">
    <property type="entry name" value="Elp3"/>
    <property type="match status" value="1"/>
</dbReference>
<dbReference type="GO" id="GO:0006400">
    <property type="term" value="P:tRNA modification"/>
    <property type="evidence" value="ECO:0007669"/>
    <property type="project" value="InterPro"/>
</dbReference>
<dbReference type="EMBL" id="VSSQ01023911">
    <property type="protein sequence ID" value="MPM71118.1"/>
    <property type="molecule type" value="Genomic_DNA"/>
</dbReference>
<evidence type="ECO:0000256" key="1">
    <source>
        <dbReference type="ARBA" id="ARBA00001966"/>
    </source>
</evidence>
<dbReference type="InterPro" id="IPR020612">
    <property type="entry name" value="Methylthiotransferase_CS"/>
</dbReference>
<dbReference type="SFLD" id="SFLDG01061">
    <property type="entry name" value="methylthiotransferase"/>
    <property type="match status" value="1"/>
</dbReference>
<dbReference type="SUPFAM" id="SSF102114">
    <property type="entry name" value="Radical SAM enzymes"/>
    <property type="match status" value="1"/>
</dbReference>
<dbReference type="Gene3D" id="2.40.50.140">
    <property type="entry name" value="Nucleic acid-binding proteins"/>
    <property type="match status" value="1"/>
</dbReference>
<organism evidence="11">
    <name type="scientific">bioreactor metagenome</name>
    <dbReference type="NCBI Taxonomy" id="1076179"/>
    <lineage>
        <taxon>unclassified sequences</taxon>
        <taxon>metagenomes</taxon>
        <taxon>ecological metagenomes</taxon>
    </lineage>
</organism>
<dbReference type="SFLD" id="SFLDF00274">
    <property type="entry name" value="ribosomal_protein_S12_methylth"/>
    <property type="match status" value="1"/>
</dbReference>
<dbReference type="NCBIfam" id="TIGR00089">
    <property type="entry name" value="MiaB/RimO family radical SAM methylthiotransferase"/>
    <property type="match status" value="1"/>
</dbReference>
<comment type="caution">
    <text evidence="11">The sequence shown here is derived from an EMBL/GenBank/DDBJ whole genome shotgun (WGS) entry which is preliminary data.</text>
</comment>
<keyword evidence="5" id="KW-0479">Metal-binding</keyword>
<name>A0A645C1B1_9ZZZZ</name>
<dbReference type="GO" id="GO:0005829">
    <property type="term" value="C:cytosol"/>
    <property type="evidence" value="ECO:0007669"/>
    <property type="project" value="TreeGrafter"/>
</dbReference>
<gene>
    <name evidence="11" type="primary">rimO_40</name>
    <name evidence="11" type="ORF">SDC9_118081</name>
</gene>
<comment type="cofactor">
    <cofactor evidence="1">
        <name>[4Fe-4S] cluster</name>
        <dbReference type="ChEBI" id="CHEBI:49883"/>
    </cofactor>
</comment>
<dbReference type="EC" id="2.8.4.4" evidence="11"/>
<keyword evidence="7" id="KW-0411">Iron-sulfur</keyword>
<proteinExistence type="inferred from homology"/>
<dbReference type="NCBIfam" id="TIGR01125">
    <property type="entry name" value="30S ribosomal protein S12 methylthiotransferase RimO"/>
    <property type="match status" value="1"/>
</dbReference>
<dbReference type="GO" id="GO:0103039">
    <property type="term" value="F:protein methylthiotransferase activity"/>
    <property type="evidence" value="ECO:0007669"/>
    <property type="project" value="UniProtKB-EC"/>
</dbReference>
<dbReference type="Gene3D" id="3.40.50.12160">
    <property type="entry name" value="Methylthiotransferase, N-terminal domain"/>
    <property type="match status" value="1"/>
</dbReference>
<evidence type="ECO:0000256" key="6">
    <source>
        <dbReference type="ARBA" id="ARBA00023004"/>
    </source>
</evidence>
<dbReference type="Gene3D" id="3.80.30.20">
    <property type="entry name" value="tm_1862 like domain"/>
    <property type="match status" value="1"/>
</dbReference>
<dbReference type="GO" id="GO:0005840">
    <property type="term" value="C:ribosome"/>
    <property type="evidence" value="ECO:0007669"/>
    <property type="project" value="UniProtKB-KW"/>
</dbReference>
<dbReference type="GO" id="GO:0051539">
    <property type="term" value="F:4 iron, 4 sulfur cluster binding"/>
    <property type="evidence" value="ECO:0007669"/>
    <property type="project" value="UniProtKB-KW"/>
</dbReference>
<dbReference type="InterPro" id="IPR012340">
    <property type="entry name" value="NA-bd_OB-fold"/>
</dbReference>
<evidence type="ECO:0000259" key="10">
    <source>
        <dbReference type="PROSITE" id="PS51918"/>
    </source>
</evidence>
<feature type="domain" description="MTTase N-terminal" evidence="9">
    <location>
        <begin position="4"/>
        <end position="120"/>
    </location>
</feature>
<dbReference type="InterPro" id="IPR023404">
    <property type="entry name" value="rSAM_horseshoe"/>
</dbReference>
<keyword evidence="11" id="KW-0808">Transferase</keyword>
<evidence type="ECO:0000256" key="3">
    <source>
        <dbReference type="ARBA" id="ARBA00022490"/>
    </source>
</evidence>
<dbReference type="Pfam" id="PF18693">
    <property type="entry name" value="TRAM_2"/>
    <property type="match status" value="1"/>
</dbReference>
<dbReference type="GO" id="GO:0046872">
    <property type="term" value="F:metal ion binding"/>
    <property type="evidence" value="ECO:0007669"/>
    <property type="project" value="UniProtKB-KW"/>
</dbReference>
<keyword evidence="11" id="KW-0687">Ribonucleoprotein</keyword>
<evidence type="ECO:0000259" key="9">
    <source>
        <dbReference type="PROSITE" id="PS51449"/>
    </source>
</evidence>
<dbReference type="InterPro" id="IPR007197">
    <property type="entry name" value="rSAM"/>
</dbReference>
<keyword evidence="6" id="KW-0408">Iron</keyword>
<accession>A0A645C1B1</accession>
<dbReference type="InterPro" id="IPR013848">
    <property type="entry name" value="Methylthiotransferase_N"/>
</dbReference>
<feature type="domain" description="TRAM" evidence="8">
    <location>
        <begin position="376"/>
        <end position="442"/>
    </location>
</feature>
<reference evidence="11" key="1">
    <citation type="submission" date="2019-08" db="EMBL/GenBank/DDBJ databases">
        <authorList>
            <person name="Kucharzyk K."/>
            <person name="Murdoch R.W."/>
            <person name="Higgins S."/>
            <person name="Loffler F."/>
        </authorList>
    </citation>
    <scope>NUCLEOTIDE SEQUENCE</scope>
</reference>
<dbReference type="SFLD" id="SFLDG01082">
    <property type="entry name" value="B12-binding_domain_containing"/>
    <property type="match status" value="1"/>
</dbReference>
<dbReference type="InterPro" id="IPR005840">
    <property type="entry name" value="Ribosomal_uS12_MeSTrfase_RimO"/>
</dbReference>
<keyword evidence="11" id="KW-0689">Ribosomal protein</keyword>
<dbReference type="SFLD" id="SFLDS00029">
    <property type="entry name" value="Radical_SAM"/>
    <property type="match status" value="1"/>
</dbReference>
<evidence type="ECO:0000256" key="4">
    <source>
        <dbReference type="ARBA" id="ARBA00022691"/>
    </source>
</evidence>
<dbReference type="InterPro" id="IPR038135">
    <property type="entry name" value="Methylthiotransferase_N_sf"/>
</dbReference>
<evidence type="ECO:0000259" key="8">
    <source>
        <dbReference type="PROSITE" id="PS50926"/>
    </source>
</evidence>
<sequence>MEKLKVGIISLGCDKNRVDSEIVLDKLGRSYTITNNPKDSDIILVNTCGFIESSKQESINTIIEMSEYKKGKGKCKVIVVTGCLTQRYGKELQELLPEADVILGVNDYDKLEEAIDRALVNNEKSVYCNYSDVNINEGQRVLTTSKHYAYVRIGEGCSNFCTYCAIPRIRGKYRSRKIESVLEEVKSLGAQGVKEIILVAQDTTRYGIDLYNKKMLPELIREISKIDDIKWIRVLYCYPEEITDELINEIKVNDKVCKYLDIPVQHISNNVLKLMGRRGRKEEIVNVIQRLRQEIPGMAIRTSLIVGFPGESESDFEELKEFVRDTKIDKLGVFRYSQEEGTPAAEMENQIDEEIKEKREKEIMVIQQENSYEINKNKVGKIYEVVVENFDSEYYIGRNYEMTPEIDGAIYFKCDKILNIGDFVKVKIEQNLEYDLMGVVYYESSK</sequence>
<evidence type="ECO:0000256" key="5">
    <source>
        <dbReference type="ARBA" id="ARBA00022723"/>
    </source>
</evidence>
<evidence type="ECO:0000256" key="7">
    <source>
        <dbReference type="ARBA" id="ARBA00023014"/>
    </source>
</evidence>
<dbReference type="InterPro" id="IPR002792">
    <property type="entry name" value="TRAM_dom"/>
</dbReference>
<dbReference type="InterPro" id="IPR058240">
    <property type="entry name" value="rSAM_sf"/>
</dbReference>
<dbReference type="PROSITE" id="PS51918">
    <property type="entry name" value="RADICAL_SAM"/>
    <property type="match status" value="1"/>
</dbReference>
<feature type="domain" description="Radical SAM core" evidence="10">
    <location>
        <begin position="143"/>
        <end position="373"/>
    </location>
</feature>
<dbReference type="PROSITE" id="PS50926">
    <property type="entry name" value="TRAM"/>
    <property type="match status" value="1"/>
</dbReference>
<keyword evidence="4" id="KW-0949">S-adenosyl-L-methionine</keyword>
<dbReference type="GO" id="GO:0035599">
    <property type="term" value="F:aspartic acid methylthiotransferase activity"/>
    <property type="evidence" value="ECO:0007669"/>
    <property type="project" value="TreeGrafter"/>
</dbReference>
<dbReference type="PROSITE" id="PS51449">
    <property type="entry name" value="MTTASE_N"/>
    <property type="match status" value="1"/>
</dbReference>
<dbReference type="PROSITE" id="PS01278">
    <property type="entry name" value="MTTASE_RADICAL"/>
    <property type="match status" value="1"/>
</dbReference>
<dbReference type="HAMAP" id="MF_01865">
    <property type="entry name" value="MTTase_RimO"/>
    <property type="match status" value="1"/>
</dbReference>
<dbReference type="Pfam" id="PF04055">
    <property type="entry name" value="Radical_SAM"/>
    <property type="match status" value="1"/>
</dbReference>
<dbReference type="InterPro" id="IPR006638">
    <property type="entry name" value="Elp3/MiaA/NifB-like_rSAM"/>
</dbReference>
<keyword evidence="3" id="KW-0963">Cytoplasm</keyword>
<evidence type="ECO:0000256" key="2">
    <source>
        <dbReference type="ARBA" id="ARBA00022485"/>
    </source>
</evidence>
<keyword evidence="2" id="KW-0004">4Fe-4S</keyword>
<dbReference type="Pfam" id="PF00919">
    <property type="entry name" value="UPF0004"/>
    <property type="match status" value="1"/>
</dbReference>
<dbReference type="PANTHER" id="PTHR43837:SF1">
    <property type="entry name" value="RIBOSOMAL PROTEIN US12 METHYLTHIOTRANSFERASE RIMO"/>
    <property type="match status" value="1"/>
</dbReference>
<protein>
    <submittedName>
        <fullName evidence="11">Ribosomal protein S12 methylthiotransferase RimO</fullName>
        <ecNumber evidence="11">2.8.4.4</ecNumber>
    </submittedName>
</protein>